<feature type="non-terminal residue" evidence="2">
    <location>
        <position position="71"/>
    </location>
</feature>
<evidence type="ECO:0000313" key="2">
    <source>
        <dbReference type="EMBL" id="KAA1234623.1"/>
    </source>
</evidence>
<dbReference type="InterPro" id="IPR003870">
    <property type="entry name" value="DUF222"/>
</dbReference>
<dbReference type="EMBL" id="VTZN01000693">
    <property type="protein sequence ID" value="KAA1234623.1"/>
    <property type="molecule type" value="Genomic_DNA"/>
</dbReference>
<organism evidence="2 3">
    <name type="scientific">Mycobacterium simiae</name>
    <name type="common">Mycobacterium habana</name>
    <dbReference type="NCBI Taxonomy" id="1784"/>
    <lineage>
        <taxon>Bacteria</taxon>
        <taxon>Bacillati</taxon>
        <taxon>Actinomycetota</taxon>
        <taxon>Actinomycetes</taxon>
        <taxon>Mycobacteriales</taxon>
        <taxon>Mycobacteriaceae</taxon>
        <taxon>Mycobacterium</taxon>
        <taxon>Mycobacterium simiae complex</taxon>
    </lineage>
</organism>
<accession>A0A5B1AH17</accession>
<sequence length="71" mass="7114">SAGKRPTPSPVVIQVIAEPASEAVAPASMVSADGLITPELVAELAHSAKLVPLIHPGDAPPEPGYVPSKAL</sequence>
<dbReference type="Proteomes" id="UP000324701">
    <property type="component" value="Unassembled WGS sequence"/>
</dbReference>
<evidence type="ECO:0000313" key="3">
    <source>
        <dbReference type="Proteomes" id="UP000324701"/>
    </source>
</evidence>
<proteinExistence type="predicted"/>
<feature type="non-terminal residue" evidence="2">
    <location>
        <position position="1"/>
    </location>
</feature>
<dbReference type="OrthoDB" id="5242272at2"/>
<dbReference type="Pfam" id="PF02720">
    <property type="entry name" value="DUF222"/>
    <property type="match status" value="1"/>
</dbReference>
<gene>
    <name evidence="2" type="ORF">F0Q45_27385</name>
</gene>
<evidence type="ECO:0000259" key="1">
    <source>
        <dbReference type="Pfam" id="PF02720"/>
    </source>
</evidence>
<feature type="domain" description="DUF222" evidence="1">
    <location>
        <begin position="7"/>
        <end position="71"/>
    </location>
</feature>
<dbReference type="AlphaFoldDB" id="A0A5B1AH17"/>
<protein>
    <submittedName>
        <fullName evidence="2">DUF222 domain-containing protein</fullName>
    </submittedName>
</protein>
<reference evidence="2 3" key="1">
    <citation type="submission" date="2019-09" db="EMBL/GenBank/DDBJ databases">
        <title>Report of infection by Mycobacterium simiae a patient suffering from pulmonary tuberculosis.</title>
        <authorList>
            <person name="Mohanty P.S."/>
            <person name="Bansal A.K."/>
            <person name="Singh H."/>
            <person name="Sharma S."/>
            <person name="Patil S.A."/>
            <person name="Upadhaya P."/>
            <person name="Singh P.K."/>
            <person name="Kumar D."/>
            <person name="Kumar S."/>
            <person name="Singh R.K."/>
            <person name="Chaudhary B."/>
        </authorList>
    </citation>
    <scope>NUCLEOTIDE SEQUENCE [LARGE SCALE GENOMIC DNA]</scope>
    <source>
        <strain evidence="2 3">JAL-560-SIM</strain>
    </source>
</reference>
<keyword evidence="3" id="KW-1185">Reference proteome</keyword>
<comment type="caution">
    <text evidence="2">The sequence shown here is derived from an EMBL/GenBank/DDBJ whole genome shotgun (WGS) entry which is preliminary data.</text>
</comment>
<name>A0A5B1AH17_MYCSI</name>